<dbReference type="InterPro" id="IPR001876">
    <property type="entry name" value="Znf_RanBP2"/>
</dbReference>
<evidence type="ECO:0000256" key="3">
    <source>
        <dbReference type="ARBA" id="ARBA00022833"/>
    </source>
</evidence>
<dbReference type="PROSITE" id="PS01358">
    <property type="entry name" value="ZF_RANBP2_1"/>
    <property type="match status" value="1"/>
</dbReference>
<name>A0A1F7YMH7_9BACT</name>
<evidence type="ECO:0000256" key="2">
    <source>
        <dbReference type="ARBA" id="ARBA00022771"/>
    </source>
</evidence>
<gene>
    <name evidence="6" type="ORF">A2801_02615</name>
</gene>
<dbReference type="PROSITE" id="PS50199">
    <property type="entry name" value="ZF_RANBP2_2"/>
    <property type="match status" value="1"/>
</dbReference>
<dbReference type="GO" id="GO:0008270">
    <property type="term" value="F:zinc ion binding"/>
    <property type="evidence" value="ECO:0007669"/>
    <property type="project" value="UniProtKB-KW"/>
</dbReference>
<keyword evidence="4" id="KW-1133">Transmembrane helix</keyword>
<sequence length="396" mass="44960">MHFIKEEDMPSGVFYLYWDCLKCGTKKIRGDNQKCPQCGNEREMACYEVEGEPDITDSDELAAALAGPDWTCSSCDAVNSATDSVCKDCGSARERGNRHKVVTYEGPVPRRPETLQALEEDRSGESLPHTEVYPPVASFVSGEPERKRRHEQFAGYSTNPQHQRLIKPIGIVAVVIALVALAYLVLRPYKVDVTVSGFTWDRSVTLQKYVWVGESSLSGFPAESRNQDKRWEVIGSHQEVSGSHIEYDRQCHPEQSGESCTTTDLGNGRASRSCSPNYEEVCIDVPHPVTDYRTVDDYGYRYYYEIQRWVYSRTPKAHGTDRSPYWPDFILAGDPEREKEVGRGEQYVILYLDGDDKQYARDVSYNEWKDYDARAHYLLELNGLGTILGIEKMAPQ</sequence>
<accession>A0A1F7YMH7</accession>
<proteinExistence type="predicted"/>
<feature type="domain" description="RanBP2-type" evidence="5">
    <location>
        <begin position="65"/>
        <end position="95"/>
    </location>
</feature>
<keyword evidence="4" id="KW-0472">Membrane</keyword>
<dbReference type="InterPro" id="IPR036443">
    <property type="entry name" value="Znf_RanBP2_sf"/>
</dbReference>
<comment type="caution">
    <text evidence="6">The sequence shown here is derived from an EMBL/GenBank/DDBJ whole genome shotgun (WGS) entry which is preliminary data.</text>
</comment>
<evidence type="ECO:0000259" key="5">
    <source>
        <dbReference type="PROSITE" id="PS50199"/>
    </source>
</evidence>
<evidence type="ECO:0000313" key="6">
    <source>
        <dbReference type="EMBL" id="OGM28400.1"/>
    </source>
</evidence>
<keyword evidence="4" id="KW-0812">Transmembrane</keyword>
<dbReference type="AlphaFoldDB" id="A0A1F7YMH7"/>
<dbReference type="Gene3D" id="4.10.1060.10">
    <property type="entry name" value="Zinc finger, RanBP2-type"/>
    <property type="match status" value="1"/>
</dbReference>
<protein>
    <recommendedName>
        <fullName evidence="5">RanBP2-type domain-containing protein</fullName>
    </recommendedName>
</protein>
<evidence type="ECO:0000256" key="4">
    <source>
        <dbReference type="SAM" id="Phobius"/>
    </source>
</evidence>
<keyword evidence="2" id="KW-0863">Zinc-finger</keyword>
<dbReference type="Proteomes" id="UP000177263">
    <property type="component" value="Unassembled WGS sequence"/>
</dbReference>
<organism evidence="6 7">
    <name type="scientific">Candidatus Woesebacteria bacterium RIFCSPHIGHO2_01_FULL_41_10</name>
    <dbReference type="NCBI Taxonomy" id="1802500"/>
    <lineage>
        <taxon>Bacteria</taxon>
        <taxon>Candidatus Woeseibacteriota</taxon>
    </lineage>
</organism>
<reference evidence="6 7" key="1">
    <citation type="journal article" date="2016" name="Nat. Commun.">
        <title>Thousands of microbial genomes shed light on interconnected biogeochemical processes in an aquifer system.</title>
        <authorList>
            <person name="Anantharaman K."/>
            <person name="Brown C.T."/>
            <person name="Hug L.A."/>
            <person name="Sharon I."/>
            <person name="Castelle C.J."/>
            <person name="Probst A.J."/>
            <person name="Thomas B.C."/>
            <person name="Singh A."/>
            <person name="Wilkins M.J."/>
            <person name="Karaoz U."/>
            <person name="Brodie E.L."/>
            <person name="Williams K.H."/>
            <person name="Hubbard S.S."/>
            <person name="Banfield J.F."/>
        </authorList>
    </citation>
    <scope>NUCLEOTIDE SEQUENCE [LARGE SCALE GENOMIC DNA]</scope>
</reference>
<evidence type="ECO:0000256" key="1">
    <source>
        <dbReference type="ARBA" id="ARBA00022723"/>
    </source>
</evidence>
<dbReference type="STRING" id="1802500.A2801_02615"/>
<keyword evidence="3" id="KW-0862">Zinc</keyword>
<evidence type="ECO:0000313" key="7">
    <source>
        <dbReference type="Proteomes" id="UP000177263"/>
    </source>
</evidence>
<keyword evidence="1" id="KW-0479">Metal-binding</keyword>
<dbReference type="SUPFAM" id="SSF90209">
    <property type="entry name" value="Ran binding protein zinc finger-like"/>
    <property type="match status" value="1"/>
</dbReference>
<feature type="transmembrane region" description="Helical" evidence="4">
    <location>
        <begin position="165"/>
        <end position="186"/>
    </location>
</feature>
<dbReference type="EMBL" id="MGGM01000031">
    <property type="protein sequence ID" value="OGM28400.1"/>
    <property type="molecule type" value="Genomic_DNA"/>
</dbReference>